<feature type="transmembrane region" description="Helical" evidence="2">
    <location>
        <begin position="208"/>
        <end position="227"/>
    </location>
</feature>
<evidence type="ECO:0000313" key="3">
    <source>
        <dbReference type="EMBL" id="HHQ80198.1"/>
    </source>
</evidence>
<dbReference type="PRINTS" id="PR00033">
    <property type="entry name" value="HTHASNC"/>
</dbReference>
<proteinExistence type="predicted"/>
<dbReference type="InterPro" id="IPR036388">
    <property type="entry name" value="WH-like_DNA-bd_sf"/>
</dbReference>
<accession>A0A7J3ZJG9</accession>
<dbReference type="Gene3D" id="1.10.10.10">
    <property type="entry name" value="Winged helix-like DNA-binding domain superfamily/Winged helix DNA-binding domain"/>
    <property type="match status" value="1"/>
</dbReference>
<keyword evidence="2" id="KW-1133">Transmembrane helix</keyword>
<sequence>MPERRDRSLRFMRSYAPPLVLFLLAPLLMAAGPLEAVAAEGYSAEIAIDSSGVVAVAIVTEVSIGINEIAVPVEPLIETLEVSVDGTALASIYEGRVLYVFSDRSGTTRISYLALVSETERGVLAFNIVGSSVVRLILDPNVILLTLPANLLGARLENGRLVLELRGPELIEYALRAPPEATAEAPVAPAPTPAKEEKPEETAGRAPLLIPVAIAIVGAVGVAAVLLRGKRGSPPPNAPTPVLEESALDELDQRILDALKGSGGSLLQSELLRVLGTPKSTLWRHVRKLERLGFVEVRKEPSGMNRITLRERR</sequence>
<organism evidence="3">
    <name type="scientific">Fervidicoccus fontis</name>
    <dbReference type="NCBI Taxonomy" id="683846"/>
    <lineage>
        <taxon>Archaea</taxon>
        <taxon>Thermoproteota</taxon>
        <taxon>Thermoprotei</taxon>
        <taxon>Fervidicoccales</taxon>
        <taxon>Fervidicoccaceae</taxon>
        <taxon>Fervidicoccus</taxon>
    </lineage>
</organism>
<protein>
    <submittedName>
        <fullName evidence="3">Winged helix-turn-helix transcriptional regulator</fullName>
    </submittedName>
</protein>
<dbReference type="InterPro" id="IPR036390">
    <property type="entry name" value="WH_DNA-bd_sf"/>
</dbReference>
<dbReference type="InterPro" id="IPR011991">
    <property type="entry name" value="ArsR-like_HTH"/>
</dbReference>
<dbReference type="InterPro" id="IPR000485">
    <property type="entry name" value="AsnC-type_HTH_dom"/>
</dbReference>
<feature type="region of interest" description="Disordered" evidence="1">
    <location>
        <begin position="182"/>
        <end position="202"/>
    </location>
</feature>
<dbReference type="SUPFAM" id="SSF46785">
    <property type="entry name" value="Winged helix' DNA-binding domain"/>
    <property type="match status" value="1"/>
</dbReference>
<dbReference type="EMBL" id="DRZC01000027">
    <property type="protein sequence ID" value="HHQ80198.1"/>
    <property type="molecule type" value="Genomic_DNA"/>
</dbReference>
<dbReference type="CDD" id="cd00090">
    <property type="entry name" value="HTH_ARSR"/>
    <property type="match status" value="1"/>
</dbReference>
<evidence type="ECO:0000256" key="2">
    <source>
        <dbReference type="SAM" id="Phobius"/>
    </source>
</evidence>
<comment type="caution">
    <text evidence="3">The sequence shown here is derived from an EMBL/GenBank/DDBJ whole genome shotgun (WGS) entry which is preliminary data.</text>
</comment>
<name>A0A7J3ZJG9_9CREN</name>
<dbReference type="AlphaFoldDB" id="A0A7J3ZJG9"/>
<evidence type="ECO:0000256" key="1">
    <source>
        <dbReference type="SAM" id="MobiDB-lite"/>
    </source>
</evidence>
<dbReference type="GO" id="GO:0043565">
    <property type="term" value="F:sequence-specific DNA binding"/>
    <property type="evidence" value="ECO:0007669"/>
    <property type="project" value="InterPro"/>
</dbReference>
<dbReference type="Pfam" id="PF13412">
    <property type="entry name" value="HTH_24"/>
    <property type="match status" value="1"/>
</dbReference>
<keyword evidence="2" id="KW-0472">Membrane</keyword>
<reference evidence="3" key="1">
    <citation type="journal article" date="2020" name="mSystems">
        <title>Genome- and Community-Level Interaction Insights into Carbon Utilization and Element Cycling Functions of Hydrothermarchaeota in Hydrothermal Sediment.</title>
        <authorList>
            <person name="Zhou Z."/>
            <person name="Liu Y."/>
            <person name="Xu W."/>
            <person name="Pan J."/>
            <person name="Luo Z.H."/>
            <person name="Li M."/>
        </authorList>
    </citation>
    <scope>NUCLEOTIDE SEQUENCE [LARGE SCALE GENOMIC DNA]</scope>
    <source>
        <strain evidence="3">SpSt-1116</strain>
    </source>
</reference>
<keyword evidence="2" id="KW-0812">Transmembrane</keyword>
<gene>
    <name evidence="3" type="ORF">ENM78_01865</name>
</gene>